<dbReference type="Proteomes" id="UP001318860">
    <property type="component" value="Unassembled WGS sequence"/>
</dbReference>
<dbReference type="InterPro" id="IPR050836">
    <property type="entry name" value="SDS22/Internalin_LRR"/>
</dbReference>
<dbReference type="PROSITE" id="PS50245">
    <property type="entry name" value="CAP_GLY_2"/>
    <property type="match status" value="1"/>
</dbReference>
<dbReference type="Gene3D" id="3.10.20.90">
    <property type="entry name" value="Phosphatidylinositol 3-kinase Catalytic Subunit, Chain A, domain 1"/>
    <property type="match status" value="1"/>
</dbReference>
<protein>
    <recommendedName>
        <fullName evidence="7">CAP-Gly domain-containing protein</fullName>
    </recommendedName>
</protein>
<proteinExistence type="inferred from homology"/>
<organism evidence="8 9">
    <name type="scientific">Rehmannia glutinosa</name>
    <name type="common">Chinese foxglove</name>
    <dbReference type="NCBI Taxonomy" id="99300"/>
    <lineage>
        <taxon>Eukaryota</taxon>
        <taxon>Viridiplantae</taxon>
        <taxon>Streptophyta</taxon>
        <taxon>Embryophyta</taxon>
        <taxon>Tracheophyta</taxon>
        <taxon>Spermatophyta</taxon>
        <taxon>Magnoliopsida</taxon>
        <taxon>eudicotyledons</taxon>
        <taxon>Gunneridae</taxon>
        <taxon>Pentapetalae</taxon>
        <taxon>asterids</taxon>
        <taxon>lamiids</taxon>
        <taxon>Lamiales</taxon>
        <taxon>Orobanchaceae</taxon>
        <taxon>Rehmannieae</taxon>
        <taxon>Rehmannia</taxon>
    </lineage>
</organism>
<dbReference type="PROSITE" id="PS00845">
    <property type="entry name" value="CAP_GLY_1"/>
    <property type="match status" value="1"/>
</dbReference>
<dbReference type="SMART" id="SM01052">
    <property type="entry name" value="CAP_GLY"/>
    <property type="match status" value="1"/>
</dbReference>
<keyword evidence="4" id="KW-0433">Leucine-rich repeat</keyword>
<name>A0ABR0U2L4_REHGL</name>
<reference evidence="8 9" key="1">
    <citation type="journal article" date="2021" name="Comput. Struct. Biotechnol. J.">
        <title>De novo genome assembly of the potent medicinal plant Rehmannia glutinosa using nanopore technology.</title>
        <authorList>
            <person name="Ma L."/>
            <person name="Dong C."/>
            <person name="Song C."/>
            <person name="Wang X."/>
            <person name="Zheng X."/>
            <person name="Niu Y."/>
            <person name="Chen S."/>
            <person name="Feng W."/>
        </authorList>
    </citation>
    <scope>NUCLEOTIDE SEQUENCE [LARGE SCALE GENOMIC DNA]</scope>
    <source>
        <strain evidence="8">DH-2019</strain>
    </source>
</reference>
<dbReference type="SUPFAM" id="SSF74924">
    <property type="entry name" value="Cap-Gly domain"/>
    <property type="match status" value="1"/>
</dbReference>
<evidence type="ECO:0000256" key="6">
    <source>
        <dbReference type="ARBA" id="ARBA00023186"/>
    </source>
</evidence>
<evidence type="ECO:0000256" key="4">
    <source>
        <dbReference type="ARBA" id="ARBA00022614"/>
    </source>
</evidence>
<keyword evidence="6" id="KW-0143">Chaperone</keyword>
<keyword evidence="3" id="KW-0963">Cytoplasm</keyword>
<keyword evidence="5" id="KW-0677">Repeat</keyword>
<comment type="similarity">
    <text evidence="2">Belongs to the TBCE family.</text>
</comment>
<evidence type="ECO:0000256" key="1">
    <source>
        <dbReference type="ARBA" id="ARBA00004496"/>
    </source>
</evidence>
<dbReference type="InterPro" id="IPR001611">
    <property type="entry name" value="Leu-rich_rpt"/>
</dbReference>
<dbReference type="SUPFAM" id="SSF52058">
    <property type="entry name" value="L domain-like"/>
    <property type="match status" value="1"/>
</dbReference>
<evidence type="ECO:0000256" key="5">
    <source>
        <dbReference type="ARBA" id="ARBA00022737"/>
    </source>
</evidence>
<dbReference type="InterPro" id="IPR000938">
    <property type="entry name" value="CAP-Gly_domain"/>
</dbReference>
<keyword evidence="9" id="KW-1185">Reference proteome</keyword>
<dbReference type="SUPFAM" id="SSF54236">
    <property type="entry name" value="Ubiquitin-like"/>
    <property type="match status" value="1"/>
</dbReference>
<evidence type="ECO:0000256" key="2">
    <source>
        <dbReference type="ARBA" id="ARBA00006286"/>
    </source>
</evidence>
<evidence type="ECO:0000313" key="9">
    <source>
        <dbReference type="Proteomes" id="UP001318860"/>
    </source>
</evidence>
<accession>A0ABR0U2L4</accession>
<dbReference type="Pfam" id="PF01302">
    <property type="entry name" value="CAP_GLY"/>
    <property type="match status" value="1"/>
</dbReference>
<dbReference type="PANTHER" id="PTHR46652">
    <property type="entry name" value="LEUCINE-RICH REPEAT AND IQ DOMAIN-CONTAINING PROTEIN 1-RELATED"/>
    <property type="match status" value="1"/>
</dbReference>
<dbReference type="InterPro" id="IPR032675">
    <property type="entry name" value="LRR_dom_sf"/>
</dbReference>
<dbReference type="CDD" id="cd17044">
    <property type="entry name" value="Ubl_TBCE"/>
    <property type="match status" value="1"/>
</dbReference>
<dbReference type="Gene3D" id="3.80.10.10">
    <property type="entry name" value="Ribonuclease Inhibitor"/>
    <property type="match status" value="3"/>
</dbReference>
<dbReference type="InterPro" id="IPR029071">
    <property type="entry name" value="Ubiquitin-like_domsf"/>
</dbReference>
<dbReference type="SMART" id="SM00369">
    <property type="entry name" value="LRR_TYP"/>
    <property type="match status" value="6"/>
</dbReference>
<evidence type="ECO:0000259" key="7">
    <source>
        <dbReference type="PROSITE" id="PS50245"/>
    </source>
</evidence>
<comment type="subcellular location">
    <subcellularLocation>
        <location evidence="1">Cytoplasm</location>
    </subcellularLocation>
</comment>
<dbReference type="EMBL" id="JABTTQ020003484">
    <property type="protein sequence ID" value="KAK6116733.1"/>
    <property type="molecule type" value="Genomic_DNA"/>
</dbReference>
<dbReference type="PANTHER" id="PTHR46652:SF3">
    <property type="entry name" value="LEUCINE-RICH REPEAT-CONTAINING PROTEIN 9"/>
    <property type="match status" value="1"/>
</dbReference>
<feature type="domain" description="CAP-Gly" evidence="7">
    <location>
        <begin position="44"/>
        <end position="88"/>
    </location>
</feature>
<evidence type="ECO:0000313" key="8">
    <source>
        <dbReference type="EMBL" id="KAK6116733.1"/>
    </source>
</evidence>
<gene>
    <name evidence="8" type="ORF">DH2020_049553</name>
</gene>
<sequence length="568" mass="62801">MQTTSNPRDPTGQPAPDPGAAFRVGQRVHFARQPSRIGTVKYVGPVEGYSGDWIGVDWVADGEGKHDGSHNGVRYFTARGPNTASFVRPHNLSAGVSLLEALETRYRTASTKEEEDEMYVLSARNKRVSIELLGKHKIEDKLSRFEELTSASLSYLGVSFPGSPDHLSSTLPNIKELDLTGNLLSNWEDVGIVCEGLPALTTLNLSNNSMSPDIISVPQLSNIRILVLNQTGVIWKQVEVLKDSLPHVEELHLMGNKIIEITPVSSTVVQGFNSLRLLNLENNCLSAWDEIIKLSQLRSLEQIFLNNNNLNRLWYPDCGKLDERYNGCESHEKSFRPFSSLRGLSLGGNNIEDLESVDSLNSFPNLMIIFGKSSDRLFALVYIREIRLSENPVADLGKGGVPRFVFIARLAKIKILNGSEVSPRERKDSEIRYVRLVMSKFHGSPEEIKRLHPRFAELKKIHGLDDERPSEGASGSQTMASGLLSITLKCVGASMGEKPPLVKKLPATTTVGKLKFLCDIFFKLKSIKPILFLQEEGTPLPSLLDGDMATLNELGVGNESTILVDEQS</sequence>
<evidence type="ECO:0000256" key="3">
    <source>
        <dbReference type="ARBA" id="ARBA00022490"/>
    </source>
</evidence>
<dbReference type="InterPro" id="IPR044079">
    <property type="entry name" value="Ubl_TBCE"/>
</dbReference>
<dbReference type="PROSITE" id="PS51450">
    <property type="entry name" value="LRR"/>
    <property type="match status" value="2"/>
</dbReference>
<dbReference type="Gene3D" id="2.30.30.190">
    <property type="entry name" value="CAP Gly-rich-like domain"/>
    <property type="match status" value="1"/>
</dbReference>
<dbReference type="InterPro" id="IPR036859">
    <property type="entry name" value="CAP-Gly_dom_sf"/>
</dbReference>
<comment type="caution">
    <text evidence="8">The sequence shown here is derived from an EMBL/GenBank/DDBJ whole genome shotgun (WGS) entry which is preliminary data.</text>
</comment>
<dbReference type="InterPro" id="IPR003591">
    <property type="entry name" value="Leu-rich_rpt_typical-subtyp"/>
</dbReference>